<dbReference type="EC" id="4.2.1.11" evidence="3"/>
<dbReference type="InterPro" id="IPR020811">
    <property type="entry name" value="Enolase_N"/>
</dbReference>
<comment type="cofactor">
    <cofactor evidence="10">
        <name>Mg(2+)</name>
        <dbReference type="ChEBI" id="CHEBI:18420"/>
    </cofactor>
    <text evidence="10">Mg(2+) is required for catalysis and for stabilizing the dimer.</text>
</comment>
<accession>A0A9P6H0R6</accession>
<dbReference type="GO" id="GO:0004634">
    <property type="term" value="F:phosphopyruvate hydratase activity"/>
    <property type="evidence" value="ECO:0007669"/>
    <property type="project" value="UniProtKB-EC"/>
</dbReference>
<feature type="active site" description="Proton donor" evidence="8">
    <location>
        <position position="211"/>
    </location>
</feature>
<evidence type="ECO:0000256" key="3">
    <source>
        <dbReference type="ARBA" id="ARBA00012058"/>
    </source>
</evidence>
<evidence type="ECO:0000256" key="4">
    <source>
        <dbReference type="ARBA" id="ARBA00022842"/>
    </source>
</evidence>
<organism evidence="13 14">
    <name type="scientific">Nosema granulosis</name>
    <dbReference type="NCBI Taxonomy" id="83296"/>
    <lineage>
        <taxon>Eukaryota</taxon>
        <taxon>Fungi</taxon>
        <taxon>Fungi incertae sedis</taxon>
        <taxon>Microsporidia</taxon>
        <taxon>Nosematidae</taxon>
        <taxon>Nosema</taxon>
    </lineage>
</organism>
<dbReference type="Pfam" id="PF00113">
    <property type="entry name" value="Enolase_C"/>
    <property type="match status" value="1"/>
</dbReference>
<feature type="binding site" evidence="9">
    <location>
        <position position="314"/>
    </location>
    <ligand>
        <name>substrate</name>
    </ligand>
</feature>
<dbReference type="InterPro" id="IPR029017">
    <property type="entry name" value="Enolase-like_N"/>
</dbReference>
<evidence type="ECO:0000259" key="11">
    <source>
        <dbReference type="SMART" id="SM01192"/>
    </source>
</evidence>
<dbReference type="AlphaFoldDB" id="A0A9P6H0R6"/>
<feature type="binding site" evidence="9">
    <location>
        <begin position="366"/>
        <end position="369"/>
    </location>
    <ligand>
        <name>substrate</name>
    </ligand>
</feature>
<dbReference type="Pfam" id="PF03952">
    <property type="entry name" value="Enolase_N"/>
    <property type="match status" value="1"/>
</dbReference>
<evidence type="ECO:0000256" key="1">
    <source>
        <dbReference type="ARBA" id="ARBA00005031"/>
    </source>
</evidence>
<dbReference type="GO" id="GO:0000015">
    <property type="term" value="C:phosphopyruvate hydratase complex"/>
    <property type="evidence" value="ECO:0007669"/>
    <property type="project" value="InterPro"/>
</dbReference>
<dbReference type="Gene3D" id="3.30.390.10">
    <property type="entry name" value="Enolase-like, N-terminal domain"/>
    <property type="match status" value="1"/>
</dbReference>
<comment type="caution">
    <text evidence="13">The sequence shown here is derived from an EMBL/GenBank/DDBJ whole genome shotgun (WGS) entry which is preliminary data.</text>
</comment>
<sequence>MKLKDLELKIKSRTILSSRGLPTVEVDILYNGMCFRGSCPSGASTGANEARVILDQRSRYNGRDVEDVHSIMRTALIPRLLMSDLDPRDSNSIDKLLMALDGTPNKEMCGANGLLPLSIAFCKLAAHLSDSSLHEYIAKRYKFKQNIPFPHFNVINGGLHSGNGLAIQEIMITFKNKSLKDNIENASVFYETLKQSVIEKYGNIHIGVGDEGGFAPPIKTIEEGIELLLYTGGVCKKTDFNIALDIAANSFYKDGKYYLNDKTMSREDLCNYYLKLIKNYPTIYSIEDPFAEDDKEGWKLFSKSAPKSLHIVGDDLTVTNSELVDDAAQSGLCNVLLVKPNQIGTVSEAIEAVRTARSYNMKIMVSHRSGETEDTFISDLAVGVGAEYFKSGAPCRGERVAKYNQLLRITEDFK</sequence>
<dbReference type="SMART" id="SM01192">
    <property type="entry name" value="Enolase_C"/>
    <property type="match status" value="1"/>
</dbReference>
<dbReference type="InterPro" id="IPR020809">
    <property type="entry name" value="Enolase_CS"/>
</dbReference>
<feature type="active site" description="Proton acceptor" evidence="8">
    <location>
        <position position="339"/>
    </location>
</feature>
<feature type="binding site" evidence="10">
    <location>
        <position position="287"/>
    </location>
    <ligand>
        <name>Mg(2+)</name>
        <dbReference type="ChEBI" id="CHEBI:18420"/>
    </ligand>
</feature>
<proteinExistence type="inferred from homology"/>
<evidence type="ECO:0000256" key="7">
    <source>
        <dbReference type="ARBA" id="ARBA00048333"/>
    </source>
</evidence>
<dbReference type="SFLD" id="SFLDG00178">
    <property type="entry name" value="enolase"/>
    <property type="match status" value="1"/>
</dbReference>
<comment type="catalytic activity">
    <reaction evidence="7">
        <text>(2R)-2-phosphoglycerate = phosphoenolpyruvate + H2O</text>
        <dbReference type="Rhea" id="RHEA:10164"/>
        <dbReference type="ChEBI" id="CHEBI:15377"/>
        <dbReference type="ChEBI" id="CHEBI:58289"/>
        <dbReference type="ChEBI" id="CHEBI:58702"/>
        <dbReference type="EC" id="4.2.1.11"/>
    </reaction>
</comment>
<feature type="domain" description="Enolase N-terminal" evidence="12">
    <location>
        <begin position="8"/>
        <end position="137"/>
    </location>
</feature>
<feature type="binding site" evidence="9">
    <location>
        <position position="390"/>
    </location>
    <ligand>
        <name>substrate</name>
    </ligand>
</feature>
<dbReference type="HAMAP" id="MF_00318">
    <property type="entry name" value="Enolase"/>
    <property type="match status" value="1"/>
</dbReference>
<evidence type="ECO:0000256" key="2">
    <source>
        <dbReference type="ARBA" id="ARBA00009604"/>
    </source>
</evidence>
<evidence type="ECO:0000256" key="5">
    <source>
        <dbReference type="ARBA" id="ARBA00023152"/>
    </source>
</evidence>
<evidence type="ECO:0000256" key="6">
    <source>
        <dbReference type="ARBA" id="ARBA00023239"/>
    </source>
</evidence>
<dbReference type="InterPro" id="IPR036849">
    <property type="entry name" value="Enolase-like_C_sf"/>
</dbReference>
<evidence type="ECO:0000256" key="10">
    <source>
        <dbReference type="PIRSR" id="PIRSR001400-3"/>
    </source>
</evidence>
<evidence type="ECO:0000256" key="8">
    <source>
        <dbReference type="PIRSR" id="PIRSR001400-1"/>
    </source>
</evidence>
<dbReference type="OrthoDB" id="1739814at2759"/>
<dbReference type="PANTHER" id="PTHR11902">
    <property type="entry name" value="ENOLASE"/>
    <property type="match status" value="1"/>
</dbReference>
<comment type="pathway">
    <text evidence="1">Carbohydrate degradation; glycolysis; pyruvate from D-glyceraldehyde 3-phosphate: step 4/5.</text>
</comment>
<dbReference type="EMBL" id="SBJO01000034">
    <property type="protein sequence ID" value="KAF9764168.1"/>
    <property type="molecule type" value="Genomic_DNA"/>
</dbReference>
<dbReference type="Gene3D" id="3.20.20.120">
    <property type="entry name" value="Enolase-like C-terminal domain"/>
    <property type="match status" value="1"/>
</dbReference>
<protein>
    <recommendedName>
        <fullName evidence="3">phosphopyruvate hydratase</fullName>
        <ecNumber evidence="3">4.2.1.11</ecNumber>
    </recommendedName>
</protein>
<dbReference type="SMART" id="SM01193">
    <property type="entry name" value="Enolase_N"/>
    <property type="match status" value="1"/>
</dbReference>
<evidence type="ECO:0000313" key="13">
    <source>
        <dbReference type="EMBL" id="KAF9764168.1"/>
    </source>
</evidence>
<dbReference type="GO" id="GO:0000287">
    <property type="term" value="F:magnesium ion binding"/>
    <property type="evidence" value="ECO:0007669"/>
    <property type="project" value="InterPro"/>
</dbReference>
<dbReference type="CDD" id="cd03313">
    <property type="entry name" value="enolase"/>
    <property type="match status" value="1"/>
</dbReference>
<keyword evidence="14" id="KW-1185">Reference proteome</keyword>
<evidence type="ECO:0000259" key="12">
    <source>
        <dbReference type="SMART" id="SM01193"/>
    </source>
</evidence>
<dbReference type="SUPFAM" id="SSF54826">
    <property type="entry name" value="Enolase N-terminal domain-like"/>
    <property type="match status" value="1"/>
</dbReference>
<feature type="binding site" evidence="9">
    <location>
        <position position="169"/>
    </location>
    <ligand>
        <name>substrate</name>
    </ligand>
</feature>
<keyword evidence="10" id="KW-0479">Metal-binding</keyword>
<dbReference type="InterPro" id="IPR000941">
    <property type="entry name" value="Enolase"/>
</dbReference>
<dbReference type="PRINTS" id="PR00148">
    <property type="entry name" value="ENOLASE"/>
</dbReference>
<evidence type="ECO:0000256" key="9">
    <source>
        <dbReference type="PIRSR" id="PIRSR001400-2"/>
    </source>
</evidence>
<dbReference type="SFLD" id="SFLDS00001">
    <property type="entry name" value="Enolase"/>
    <property type="match status" value="1"/>
</dbReference>
<keyword evidence="6" id="KW-0456">Lyase</keyword>
<feature type="binding site" evidence="9">
    <location>
        <position position="160"/>
    </location>
    <ligand>
        <name>substrate</name>
    </ligand>
</feature>
<feature type="binding site" evidence="10">
    <location>
        <position position="314"/>
    </location>
    <ligand>
        <name>Mg(2+)</name>
        <dbReference type="ChEBI" id="CHEBI:18420"/>
    </ligand>
</feature>
<dbReference type="SUPFAM" id="SSF51604">
    <property type="entry name" value="Enolase C-terminal domain-like"/>
    <property type="match status" value="1"/>
</dbReference>
<dbReference type="SFLD" id="SFLDF00002">
    <property type="entry name" value="enolase"/>
    <property type="match status" value="1"/>
</dbReference>
<dbReference type="Proteomes" id="UP000740883">
    <property type="component" value="Unassembled WGS sequence"/>
</dbReference>
<keyword evidence="5" id="KW-0324">Glycolysis</keyword>
<feature type="binding site" evidence="9">
    <location>
        <position position="287"/>
    </location>
    <ligand>
        <name>substrate</name>
    </ligand>
</feature>
<dbReference type="PROSITE" id="PS00164">
    <property type="entry name" value="ENOLASE"/>
    <property type="match status" value="1"/>
</dbReference>
<dbReference type="PANTHER" id="PTHR11902:SF1">
    <property type="entry name" value="ENOLASE"/>
    <property type="match status" value="1"/>
</dbReference>
<dbReference type="InterPro" id="IPR020810">
    <property type="entry name" value="Enolase_C"/>
</dbReference>
<comment type="similarity">
    <text evidence="2">Belongs to the enolase family.</text>
</comment>
<feature type="domain" description="Enolase C-terminal TIM barrel" evidence="11">
    <location>
        <begin position="144"/>
        <end position="414"/>
    </location>
</feature>
<reference evidence="13 14" key="1">
    <citation type="journal article" date="2020" name="Genome Biol. Evol.">
        <title>Comparative genomics of strictly vertically transmitted, feminizing microsporidia endosymbionts of amphipod crustaceans.</title>
        <authorList>
            <person name="Cormier A."/>
            <person name="Chebbi M.A."/>
            <person name="Giraud I."/>
            <person name="Wattier R."/>
            <person name="Teixeira M."/>
            <person name="Gilbert C."/>
            <person name="Rigaud T."/>
            <person name="Cordaux R."/>
        </authorList>
    </citation>
    <scope>NUCLEOTIDE SEQUENCE [LARGE SCALE GENOMIC DNA]</scope>
    <source>
        <strain evidence="13 14">Ou3-Ou53</strain>
    </source>
</reference>
<keyword evidence="4 10" id="KW-0460">Magnesium</keyword>
<gene>
    <name evidence="13" type="primary">ENO1</name>
    <name evidence="13" type="ORF">NGRA_0780</name>
</gene>
<dbReference type="PIRSF" id="PIRSF001400">
    <property type="entry name" value="Enolase"/>
    <property type="match status" value="1"/>
</dbReference>
<dbReference type="GO" id="GO:0006096">
    <property type="term" value="P:glycolytic process"/>
    <property type="evidence" value="ECO:0007669"/>
    <property type="project" value="UniProtKB-KW"/>
</dbReference>
<evidence type="ECO:0000313" key="14">
    <source>
        <dbReference type="Proteomes" id="UP000740883"/>
    </source>
</evidence>
<name>A0A9P6H0R6_9MICR</name>